<accession>A0A7W3QKD3</accession>
<evidence type="ECO:0000313" key="1">
    <source>
        <dbReference type="EMBL" id="MBA8949843.1"/>
    </source>
</evidence>
<sequence>MAVSSRAEYAGAALLLARRYAANVPAAQRNDVDRVVWAALDKVPGARDVLERAVRRVDNLPEDRKRAMFGGTYAFKPVGTVVPPRELEQIIDRLGGTATPGGPTPTRHRYELEFSHLVCDDESNPEWLGKDEPYTVFTLITQREAEEGEPARSVRTPVYKVGEGERAPASGSEDLRLFGRTGPAVLDSDVLVTAAHFEHDLGDITKIVTELGVLLTAVAAVAKAAKKDLAAIVLGALGTIAGFVATIGADDPVGEPQAMLLTEADADARTQSQAQVTLPALKFNGGDPSGTYRAFLTLRRA</sequence>
<protein>
    <submittedName>
        <fullName evidence="1">Uncharacterized protein</fullName>
    </submittedName>
</protein>
<proteinExistence type="predicted"/>
<gene>
    <name evidence="1" type="ORF">HNR61_001456</name>
</gene>
<reference evidence="1 2" key="1">
    <citation type="submission" date="2020-08" db="EMBL/GenBank/DDBJ databases">
        <title>Genomic Encyclopedia of Type Strains, Phase IV (KMG-IV): sequencing the most valuable type-strain genomes for metagenomic binning, comparative biology and taxonomic classification.</title>
        <authorList>
            <person name="Goeker M."/>
        </authorList>
    </citation>
    <scope>NUCLEOTIDE SEQUENCE [LARGE SCALE GENOMIC DNA]</scope>
    <source>
        <strain evidence="1 2">DSM 44197</strain>
    </source>
</reference>
<organism evidence="1 2">
    <name type="scientific">Actinomadura namibiensis</name>
    <dbReference type="NCBI Taxonomy" id="182080"/>
    <lineage>
        <taxon>Bacteria</taxon>
        <taxon>Bacillati</taxon>
        <taxon>Actinomycetota</taxon>
        <taxon>Actinomycetes</taxon>
        <taxon>Streptosporangiales</taxon>
        <taxon>Thermomonosporaceae</taxon>
        <taxon>Actinomadura</taxon>
    </lineage>
</organism>
<dbReference type="Proteomes" id="UP000572680">
    <property type="component" value="Unassembled WGS sequence"/>
</dbReference>
<comment type="caution">
    <text evidence="1">The sequence shown here is derived from an EMBL/GenBank/DDBJ whole genome shotgun (WGS) entry which is preliminary data.</text>
</comment>
<keyword evidence="2" id="KW-1185">Reference proteome</keyword>
<name>A0A7W3QKD3_ACTNM</name>
<dbReference type="EMBL" id="JACJIA010000002">
    <property type="protein sequence ID" value="MBA8949843.1"/>
    <property type="molecule type" value="Genomic_DNA"/>
</dbReference>
<dbReference type="RefSeq" id="WP_182842352.1">
    <property type="nucleotide sequence ID" value="NZ_BAAALP010000096.1"/>
</dbReference>
<evidence type="ECO:0000313" key="2">
    <source>
        <dbReference type="Proteomes" id="UP000572680"/>
    </source>
</evidence>
<dbReference type="AlphaFoldDB" id="A0A7W3QKD3"/>